<sequence length="195" mass="21569">MASATEALAASGARIARVRAIGRPSTVLALTELTSAISVANIALVSKRAILDGKMRHMLDVDTSVNRQKSDSDRWFDMQSQMLVQGPIPQERFDYMQHRIELHRNEANRLAAHKAEVETLIGRETLALIRTLMDQQRIVGQAAIEANMAMRQELGFSSDREEVVRTSLSNQDEAGRDALGEYVTSIEASLMSSSK</sequence>
<evidence type="ECO:0000313" key="2">
    <source>
        <dbReference type="Proteomes" id="UP000294200"/>
    </source>
</evidence>
<organism evidence="1 2">
    <name type="scientific">Paraburkholderia steynii</name>
    <dbReference type="NCBI Taxonomy" id="1245441"/>
    <lineage>
        <taxon>Bacteria</taxon>
        <taxon>Pseudomonadati</taxon>
        <taxon>Pseudomonadota</taxon>
        <taxon>Betaproteobacteria</taxon>
        <taxon>Burkholderiales</taxon>
        <taxon>Burkholderiaceae</taxon>
        <taxon>Paraburkholderia</taxon>
    </lineage>
</organism>
<accession>A0A4R0X7X7</accession>
<name>A0A4R0X7X7_9BURK</name>
<dbReference type="AlphaFoldDB" id="A0A4R0X7X7"/>
<evidence type="ECO:0000313" key="1">
    <source>
        <dbReference type="EMBL" id="TCG04615.1"/>
    </source>
</evidence>
<reference evidence="1 2" key="1">
    <citation type="submission" date="2017-02" db="EMBL/GenBank/DDBJ databases">
        <title>Paraburkholderia sophoroidis sp. nov. and Paraburkholderia steynii sp. nov. rhizobial symbionts of the fynbos legume Hypocalyptus sophoroides.</title>
        <authorList>
            <person name="Steenkamp E.T."/>
            <person name="Beukes C.W."/>
            <person name="Van Zyl E."/>
            <person name="Avontuur J."/>
            <person name="Chan W.Y."/>
            <person name="Hassen A."/>
            <person name="Palmer M."/>
            <person name="Mthombeni L."/>
            <person name="Phalane F."/>
            <person name="Sereme K."/>
            <person name="Venter S.N."/>
        </authorList>
    </citation>
    <scope>NUCLEOTIDE SEQUENCE [LARGE SCALE GENOMIC DNA]</scope>
    <source>
        <strain evidence="1 2">HC1.1ba</strain>
    </source>
</reference>
<dbReference type="EMBL" id="MWML01000235">
    <property type="protein sequence ID" value="TCG04615.1"/>
    <property type="molecule type" value="Genomic_DNA"/>
</dbReference>
<comment type="caution">
    <text evidence="1">The sequence shown here is derived from an EMBL/GenBank/DDBJ whole genome shotgun (WGS) entry which is preliminary data.</text>
</comment>
<keyword evidence="2" id="KW-1185">Reference proteome</keyword>
<dbReference type="Proteomes" id="UP000294200">
    <property type="component" value="Unassembled WGS sequence"/>
</dbReference>
<gene>
    <name evidence="1" type="ORF">BZM27_39640</name>
</gene>
<proteinExistence type="predicted"/>
<protein>
    <submittedName>
        <fullName evidence="1">Uncharacterized protein</fullName>
    </submittedName>
</protein>